<dbReference type="PANTHER" id="PTHR22726">
    <property type="entry name" value="METALLOENDOPEPTIDASE OMA1"/>
    <property type="match status" value="1"/>
</dbReference>
<dbReference type="EMBL" id="JGYG01000002">
    <property type="protein sequence ID" value="KFI31302.1"/>
    <property type="molecule type" value="Genomic_DNA"/>
</dbReference>
<dbReference type="GO" id="GO:0016020">
    <property type="term" value="C:membrane"/>
    <property type="evidence" value="ECO:0007669"/>
    <property type="project" value="TreeGrafter"/>
</dbReference>
<dbReference type="Gene3D" id="3.30.2010.10">
    <property type="entry name" value="Metalloproteases ('zincins'), catalytic domain"/>
    <property type="match status" value="1"/>
</dbReference>
<dbReference type="PANTHER" id="PTHR22726:SF8">
    <property type="entry name" value="METALLOPROTEASE YCAL"/>
    <property type="match status" value="1"/>
</dbReference>
<comment type="cofactor">
    <cofactor evidence="1">
        <name>Zn(2+)</name>
        <dbReference type="ChEBI" id="CHEBI:29105"/>
    </cofactor>
    <text evidence="1">Binds 1 zinc ion per subunit.</text>
</comment>
<dbReference type="GO" id="GO:0051603">
    <property type="term" value="P:proteolysis involved in protein catabolic process"/>
    <property type="evidence" value="ECO:0007669"/>
    <property type="project" value="TreeGrafter"/>
</dbReference>
<sequence>MIKLLPLLLMLAYGFVTYRLSVWRSRRELDARSSPLRDPDLGRFTDQMARALDLKSIPVHLYDVPVVNGLAAPDGRIFITRGFYDKFRAGEVSGEEMASVIAHELGHVALGHARRRMIDFTGQNAIRLALAPILGRFLPGLGMVLANGLASLVAARLSRQDEYEADAWAAALLTRSGIGTAPQKALFTKLDKLAGGRAPVAWLSSHPASPDRVSAIEALEKRWVPQG</sequence>
<dbReference type="OrthoDB" id="9810445at2"/>
<keyword evidence="1" id="KW-0482">Metalloprotease</keyword>
<evidence type="ECO:0000313" key="3">
    <source>
        <dbReference type="Proteomes" id="UP000028826"/>
    </source>
</evidence>
<reference evidence="2 3" key="1">
    <citation type="submission" date="2014-03" db="EMBL/GenBank/DDBJ databases">
        <title>Genome of Haematobacter massiliensis CCUG 47968.</title>
        <authorList>
            <person name="Wang D."/>
            <person name="Wang G."/>
        </authorList>
    </citation>
    <scope>NUCLEOTIDE SEQUENCE [LARGE SCALE GENOMIC DNA]</scope>
    <source>
        <strain evidence="2 3">CCUG 47968</strain>
    </source>
</reference>
<comment type="similarity">
    <text evidence="1">Belongs to the peptidase M48 family.</text>
</comment>
<gene>
    <name evidence="2" type="ORF">CN97_09750</name>
</gene>
<dbReference type="InterPro" id="IPR051156">
    <property type="entry name" value="Mito/Outer_Membr_Metalloprot"/>
</dbReference>
<dbReference type="eggNOG" id="COG0501">
    <property type="taxonomic scope" value="Bacteria"/>
</dbReference>
<dbReference type="STRING" id="195105.CN97_09750"/>
<evidence type="ECO:0000256" key="1">
    <source>
        <dbReference type="RuleBase" id="RU003983"/>
    </source>
</evidence>
<keyword evidence="1" id="KW-0862">Zinc</keyword>
<keyword evidence="1" id="KW-0645">Protease</keyword>
<evidence type="ECO:0000313" key="2">
    <source>
        <dbReference type="EMBL" id="KFI31302.1"/>
    </source>
</evidence>
<organism evidence="2 3">
    <name type="scientific">Haematobacter massiliensis</name>
    <dbReference type="NCBI Taxonomy" id="195105"/>
    <lineage>
        <taxon>Bacteria</taxon>
        <taxon>Pseudomonadati</taxon>
        <taxon>Pseudomonadota</taxon>
        <taxon>Alphaproteobacteria</taxon>
        <taxon>Rhodobacterales</taxon>
        <taxon>Paracoccaceae</taxon>
        <taxon>Haematobacter</taxon>
    </lineage>
</organism>
<dbReference type="RefSeq" id="WP_035707689.1">
    <property type="nucleotide sequence ID" value="NZ_CAMIFG010000031.1"/>
</dbReference>
<keyword evidence="1" id="KW-0378">Hydrolase</keyword>
<dbReference type="AlphaFoldDB" id="A0A086YAK2"/>
<proteinExistence type="inferred from homology"/>
<dbReference type="CDD" id="cd07332">
    <property type="entry name" value="M48C_Oma1_like"/>
    <property type="match status" value="1"/>
</dbReference>
<keyword evidence="3" id="KW-1185">Reference proteome</keyword>
<dbReference type="Proteomes" id="UP000028826">
    <property type="component" value="Unassembled WGS sequence"/>
</dbReference>
<protein>
    <submittedName>
        <fullName evidence="2">Peptidase M48</fullName>
    </submittedName>
</protein>
<dbReference type="Pfam" id="PF01435">
    <property type="entry name" value="Peptidase_M48"/>
    <property type="match status" value="1"/>
</dbReference>
<name>A0A086YAK2_9RHOB</name>
<dbReference type="GO" id="GO:0004222">
    <property type="term" value="F:metalloendopeptidase activity"/>
    <property type="evidence" value="ECO:0007669"/>
    <property type="project" value="InterPro"/>
</dbReference>
<accession>A0A086YAK2</accession>
<dbReference type="InterPro" id="IPR001915">
    <property type="entry name" value="Peptidase_M48"/>
</dbReference>
<comment type="caution">
    <text evidence="2">The sequence shown here is derived from an EMBL/GenBank/DDBJ whole genome shotgun (WGS) entry which is preliminary data.</text>
</comment>